<evidence type="ECO:0000313" key="2">
    <source>
        <dbReference type="Proteomes" id="UP001345963"/>
    </source>
</evidence>
<name>A0ABU7BAX3_9TELE</name>
<accession>A0ABU7BAX3</accession>
<evidence type="ECO:0000313" key="1">
    <source>
        <dbReference type="EMBL" id="MED6246810.1"/>
    </source>
</evidence>
<sequence length="101" mass="11519">MKNWLTCCAPIHPKGVLFGLDQDYVLTSQVLPYQTCSSMSLWTLACTLVQRHVGKGGPIPKLFPQSWKHEIFQNVSVCKSIKSFFQFVILLLTVDNIHLWP</sequence>
<protein>
    <submittedName>
        <fullName evidence="1">Uncharacterized protein</fullName>
    </submittedName>
</protein>
<comment type="caution">
    <text evidence="1">The sequence shown here is derived from an EMBL/GenBank/DDBJ whole genome shotgun (WGS) entry which is preliminary data.</text>
</comment>
<keyword evidence="2" id="KW-1185">Reference proteome</keyword>
<dbReference type="EMBL" id="JAHUTI010044723">
    <property type="protein sequence ID" value="MED6246810.1"/>
    <property type="molecule type" value="Genomic_DNA"/>
</dbReference>
<gene>
    <name evidence="1" type="ORF">ATANTOWER_023960</name>
</gene>
<organism evidence="1 2">
    <name type="scientific">Ataeniobius toweri</name>
    <dbReference type="NCBI Taxonomy" id="208326"/>
    <lineage>
        <taxon>Eukaryota</taxon>
        <taxon>Metazoa</taxon>
        <taxon>Chordata</taxon>
        <taxon>Craniata</taxon>
        <taxon>Vertebrata</taxon>
        <taxon>Euteleostomi</taxon>
        <taxon>Actinopterygii</taxon>
        <taxon>Neopterygii</taxon>
        <taxon>Teleostei</taxon>
        <taxon>Neoteleostei</taxon>
        <taxon>Acanthomorphata</taxon>
        <taxon>Ovalentaria</taxon>
        <taxon>Atherinomorphae</taxon>
        <taxon>Cyprinodontiformes</taxon>
        <taxon>Goodeidae</taxon>
        <taxon>Ataeniobius</taxon>
    </lineage>
</organism>
<reference evidence="1 2" key="1">
    <citation type="submission" date="2021-07" db="EMBL/GenBank/DDBJ databases">
        <authorList>
            <person name="Palmer J.M."/>
        </authorList>
    </citation>
    <scope>NUCLEOTIDE SEQUENCE [LARGE SCALE GENOMIC DNA]</scope>
    <source>
        <strain evidence="1 2">AT_MEX2019</strain>
        <tissue evidence="1">Muscle</tissue>
    </source>
</reference>
<proteinExistence type="predicted"/>
<dbReference type="Proteomes" id="UP001345963">
    <property type="component" value="Unassembled WGS sequence"/>
</dbReference>